<organism evidence="3 4">
    <name type="scientific">Pseudolysinimonas kribbensis</name>
    <dbReference type="NCBI Taxonomy" id="433641"/>
    <lineage>
        <taxon>Bacteria</taxon>
        <taxon>Bacillati</taxon>
        <taxon>Actinomycetota</taxon>
        <taxon>Actinomycetes</taxon>
        <taxon>Micrococcales</taxon>
        <taxon>Microbacteriaceae</taxon>
        <taxon>Pseudolysinimonas</taxon>
    </lineage>
</organism>
<comment type="caution">
    <text evidence="3">The sequence shown here is derived from an EMBL/GenBank/DDBJ whole genome shotgun (WGS) entry which is preliminary data.</text>
</comment>
<dbReference type="EMBL" id="BSVB01000001">
    <property type="protein sequence ID" value="GMA94581.1"/>
    <property type="molecule type" value="Genomic_DNA"/>
</dbReference>
<protein>
    <recommendedName>
        <fullName evidence="2">DUF7882 domain-containing protein</fullName>
    </recommendedName>
</protein>
<sequence>MLLMRAARQGTLSAMGRLIYGARGMHIEIEDRLLAHVQAVVFAKLRRREPFPITWLEPVREGSGRRSIWINESLELAFEFNGSRQVELDRELLEQMTQRANSTAGMNLADHAHNPKPAAKVTPVS</sequence>
<keyword evidence="4" id="KW-1185">Reference proteome</keyword>
<dbReference type="Pfam" id="PF25355">
    <property type="entry name" value="DUF7882"/>
    <property type="match status" value="1"/>
</dbReference>
<reference evidence="4" key="1">
    <citation type="journal article" date="2019" name="Int. J. Syst. Evol. Microbiol.">
        <title>The Global Catalogue of Microorganisms (GCM) 10K type strain sequencing project: providing services to taxonomists for standard genome sequencing and annotation.</title>
        <authorList>
            <consortium name="The Broad Institute Genomics Platform"/>
            <consortium name="The Broad Institute Genome Sequencing Center for Infectious Disease"/>
            <person name="Wu L."/>
            <person name="Ma J."/>
        </authorList>
    </citation>
    <scope>NUCLEOTIDE SEQUENCE [LARGE SCALE GENOMIC DNA]</scope>
    <source>
        <strain evidence="4">NBRC 108894</strain>
    </source>
</reference>
<evidence type="ECO:0000313" key="4">
    <source>
        <dbReference type="Proteomes" id="UP001157034"/>
    </source>
</evidence>
<accession>A0ABQ6K755</accession>
<evidence type="ECO:0000256" key="1">
    <source>
        <dbReference type="SAM" id="MobiDB-lite"/>
    </source>
</evidence>
<evidence type="ECO:0000259" key="2">
    <source>
        <dbReference type="Pfam" id="PF25355"/>
    </source>
</evidence>
<proteinExistence type="predicted"/>
<feature type="region of interest" description="Disordered" evidence="1">
    <location>
        <begin position="99"/>
        <end position="125"/>
    </location>
</feature>
<feature type="domain" description="DUF7882" evidence="2">
    <location>
        <begin position="15"/>
        <end position="109"/>
    </location>
</feature>
<dbReference type="Proteomes" id="UP001157034">
    <property type="component" value="Unassembled WGS sequence"/>
</dbReference>
<gene>
    <name evidence="3" type="ORF">GCM10025881_14050</name>
</gene>
<dbReference type="InterPro" id="IPR057204">
    <property type="entry name" value="DUF7882"/>
</dbReference>
<evidence type="ECO:0000313" key="3">
    <source>
        <dbReference type="EMBL" id="GMA94581.1"/>
    </source>
</evidence>
<name>A0ABQ6K755_9MICO</name>